<name>A0AAW9HC35_9ACTO</name>
<reference evidence="3 5" key="1">
    <citation type="submission" date="2023-10" db="EMBL/GenBank/DDBJ databases">
        <title>Whole Genome based description of the genera Actinobaculum and Actinotignum reveals a complex phylogenetic relationship within the species included in the genus Actinotignum.</title>
        <authorList>
            <person name="Jensen C.S."/>
            <person name="Dargis R."/>
            <person name="Kemp M."/>
            <person name="Christensen J.J."/>
        </authorList>
    </citation>
    <scope>NUCLEOTIDE SEQUENCE</scope>
    <source>
        <strain evidence="4 5">SLA_B089</strain>
        <strain evidence="3">SLA_B245</strain>
    </source>
</reference>
<keyword evidence="5" id="KW-1185">Reference proteome</keyword>
<organism evidence="3 6">
    <name type="scientific">Actinotignum timonense</name>
    <dbReference type="NCBI Taxonomy" id="1870995"/>
    <lineage>
        <taxon>Bacteria</taxon>
        <taxon>Bacillati</taxon>
        <taxon>Actinomycetota</taxon>
        <taxon>Actinomycetes</taxon>
        <taxon>Actinomycetales</taxon>
        <taxon>Actinomycetaceae</taxon>
        <taxon>Actinotignum</taxon>
    </lineage>
</organism>
<dbReference type="PANTHER" id="PTHR48090:SF7">
    <property type="entry name" value="RFBJ PROTEIN"/>
    <property type="match status" value="1"/>
</dbReference>
<proteinExistence type="inferred from homology"/>
<dbReference type="EMBL" id="JAWNFY010000006">
    <property type="protein sequence ID" value="MDY5146008.1"/>
    <property type="molecule type" value="Genomic_DNA"/>
</dbReference>
<comment type="caution">
    <text evidence="3">The sequence shown here is derived from an EMBL/GenBank/DDBJ whole genome shotgun (WGS) entry which is preliminary data.</text>
</comment>
<dbReference type="Proteomes" id="UP001288320">
    <property type="component" value="Unassembled WGS sequence"/>
</dbReference>
<evidence type="ECO:0000259" key="2">
    <source>
        <dbReference type="Pfam" id="PF00535"/>
    </source>
</evidence>
<protein>
    <submittedName>
        <fullName evidence="3">Glycosyltransferase family 2 protein</fullName>
    </submittedName>
</protein>
<dbReference type="CDD" id="cd04179">
    <property type="entry name" value="DPM_DPG-synthase_like"/>
    <property type="match status" value="1"/>
</dbReference>
<dbReference type="SUPFAM" id="SSF53448">
    <property type="entry name" value="Nucleotide-diphospho-sugar transferases"/>
    <property type="match status" value="1"/>
</dbReference>
<dbReference type="InterPro" id="IPR050256">
    <property type="entry name" value="Glycosyltransferase_2"/>
</dbReference>
<dbReference type="AlphaFoldDB" id="A0AAW9HC35"/>
<dbReference type="Gene3D" id="3.90.550.10">
    <property type="entry name" value="Spore Coat Polysaccharide Biosynthesis Protein SpsA, Chain A"/>
    <property type="match status" value="1"/>
</dbReference>
<dbReference type="RefSeq" id="WP_087070500.1">
    <property type="nucleotide sequence ID" value="NZ_CAUPFC010000019.1"/>
</dbReference>
<dbReference type="Pfam" id="PF00535">
    <property type="entry name" value="Glycos_transf_2"/>
    <property type="match status" value="1"/>
</dbReference>
<evidence type="ECO:0000313" key="3">
    <source>
        <dbReference type="EMBL" id="MDY5140642.1"/>
    </source>
</evidence>
<comment type="similarity">
    <text evidence="1">Belongs to the glycosyltransferase 2 family.</text>
</comment>
<feature type="domain" description="Glycosyltransferase 2-like" evidence="2">
    <location>
        <begin position="13"/>
        <end position="170"/>
    </location>
</feature>
<dbReference type="InterPro" id="IPR001173">
    <property type="entry name" value="Glyco_trans_2-like"/>
</dbReference>
<evidence type="ECO:0000313" key="4">
    <source>
        <dbReference type="EMBL" id="MDY5146008.1"/>
    </source>
</evidence>
<dbReference type="EMBL" id="JAWNFV010000008">
    <property type="protein sequence ID" value="MDY5140642.1"/>
    <property type="molecule type" value="Genomic_DNA"/>
</dbReference>
<evidence type="ECO:0000256" key="1">
    <source>
        <dbReference type="ARBA" id="ARBA00006739"/>
    </source>
</evidence>
<dbReference type="InterPro" id="IPR029044">
    <property type="entry name" value="Nucleotide-diphossugar_trans"/>
</dbReference>
<dbReference type="Proteomes" id="UP001284901">
    <property type="component" value="Unassembled WGS sequence"/>
</dbReference>
<sequence length="251" mass="27252">MTSEQDRHPRLVVLIPAWNEEEALPAVLTELRQAVPHASLVVINDCSRDATAQVAAAGGATVLNLPINLGVGGAMRTGYLYAWRHGFDRAVQVDADGQHRPEDIARLLEKMDATGADIVIGARFAERGSYRVRGPRAWAMRFLSRVLSRVHHTRLTDTTSGFKLTNRKAIGVLADELPAEYLGDTIEALIIASKAGLRVTQVGVEMRERQGGTPSHNPIKAARLLLRGIIAMAVASTRPGQKDLDGTEGRQ</sequence>
<dbReference type="GeneID" id="92814616"/>
<evidence type="ECO:0000313" key="6">
    <source>
        <dbReference type="Proteomes" id="UP001288320"/>
    </source>
</evidence>
<evidence type="ECO:0000313" key="5">
    <source>
        <dbReference type="Proteomes" id="UP001284901"/>
    </source>
</evidence>
<accession>A0AAW9HC35</accession>
<dbReference type="PANTHER" id="PTHR48090">
    <property type="entry name" value="UNDECAPRENYL-PHOSPHATE 4-DEOXY-4-FORMAMIDO-L-ARABINOSE TRANSFERASE-RELATED"/>
    <property type="match status" value="1"/>
</dbReference>
<gene>
    <name evidence="3" type="ORF">R6G74_04865</name>
    <name evidence="4" type="ORF">R6P33_03070</name>
</gene>